<feature type="transmembrane region" description="Helical" evidence="8">
    <location>
        <begin position="246"/>
        <end position="266"/>
    </location>
</feature>
<evidence type="ECO:0000256" key="7">
    <source>
        <dbReference type="ARBA" id="ARBA00038076"/>
    </source>
</evidence>
<dbReference type="PANTHER" id="PTHR43738:SF1">
    <property type="entry name" value="HEMIN TRANSPORT SYSTEM PERMEASE PROTEIN HRTB-RELATED"/>
    <property type="match status" value="1"/>
</dbReference>
<evidence type="ECO:0000259" key="10">
    <source>
        <dbReference type="Pfam" id="PF12704"/>
    </source>
</evidence>
<evidence type="ECO:0000256" key="2">
    <source>
        <dbReference type="ARBA" id="ARBA00022448"/>
    </source>
</evidence>
<feature type="domain" description="ABC3 transporter permease C-terminal" evidence="9">
    <location>
        <begin position="246"/>
        <end position="357"/>
    </location>
</feature>
<keyword evidence="12" id="KW-1185">Reference proteome</keyword>
<dbReference type="InterPro" id="IPR025857">
    <property type="entry name" value="MacB_PCD"/>
</dbReference>
<dbReference type="Pfam" id="PF02687">
    <property type="entry name" value="FtsX"/>
    <property type="match status" value="1"/>
</dbReference>
<feature type="transmembrane region" description="Helical" evidence="8">
    <location>
        <begin position="331"/>
        <end position="350"/>
    </location>
</feature>
<keyword evidence="5 8" id="KW-1133">Transmembrane helix</keyword>
<evidence type="ECO:0000256" key="5">
    <source>
        <dbReference type="ARBA" id="ARBA00022989"/>
    </source>
</evidence>
<dbReference type="AlphaFoldDB" id="A0A1D8B0U4"/>
<evidence type="ECO:0000259" key="9">
    <source>
        <dbReference type="Pfam" id="PF02687"/>
    </source>
</evidence>
<evidence type="ECO:0000313" key="11">
    <source>
        <dbReference type="EMBL" id="AOS46724.1"/>
    </source>
</evidence>
<dbReference type="Pfam" id="PF12704">
    <property type="entry name" value="MacB_PCD"/>
    <property type="match status" value="1"/>
</dbReference>
<keyword evidence="6 8" id="KW-0472">Membrane</keyword>
<evidence type="ECO:0000256" key="8">
    <source>
        <dbReference type="SAM" id="Phobius"/>
    </source>
</evidence>
<evidence type="ECO:0000256" key="6">
    <source>
        <dbReference type="ARBA" id="ARBA00023136"/>
    </source>
</evidence>
<protein>
    <submittedName>
        <fullName evidence="11">ABC transporter permease</fullName>
    </submittedName>
</protein>
<keyword evidence="4 8" id="KW-0812">Transmembrane</keyword>
<accession>A0A1D8B0U4</accession>
<reference evidence="11 12" key="1">
    <citation type="submission" date="2016-09" db="EMBL/GenBank/DDBJ databases">
        <title>Complete genome sequence of Actinomyces hongkongensis HKU8.</title>
        <authorList>
            <person name="Gao Y.-X."/>
            <person name="Zhou Y.-Y."/>
            <person name="Xie Y."/>
            <person name="Wang M."/>
            <person name="Wang S.-J."/>
            <person name="Shen S.-G."/>
        </authorList>
    </citation>
    <scope>NUCLEOTIDE SEQUENCE [LARGE SCALE GENOMIC DNA]</scope>
    <source>
        <strain evidence="11 12">HKU8</strain>
    </source>
</reference>
<comment type="subcellular location">
    <subcellularLocation>
        <location evidence="1">Cell membrane</location>
        <topology evidence="1">Multi-pass membrane protein</topology>
    </subcellularLocation>
</comment>
<feature type="transmembrane region" description="Helical" evidence="8">
    <location>
        <begin position="287"/>
        <end position="311"/>
    </location>
</feature>
<feature type="transmembrane region" description="Helical" evidence="8">
    <location>
        <begin position="15"/>
        <end position="35"/>
    </location>
</feature>
<evidence type="ECO:0000256" key="4">
    <source>
        <dbReference type="ARBA" id="ARBA00022692"/>
    </source>
</evidence>
<dbReference type="OrthoDB" id="5242186at2"/>
<keyword evidence="2" id="KW-0813">Transport</keyword>
<feature type="domain" description="MacB-like periplasmic core" evidence="10">
    <location>
        <begin position="22"/>
        <end position="193"/>
    </location>
</feature>
<comment type="similarity">
    <text evidence="7">Belongs to the ABC-4 integral membrane protein family.</text>
</comment>
<organism evidence="11 12">
    <name type="scientific">Pauljensenia hongkongensis</name>
    <dbReference type="NCBI Taxonomy" id="178339"/>
    <lineage>
        <taxon>Bacteria</taxon>
        <taxon>Bacillati</taxon>
        <taxon>Actinomycetota</taxon>
        <taxon>Actinomycetes</taxon>
        <taxon>Actinomycetales</taxon>
        <taxon>Actinomycetaceae</taxon>
        <taxon>Pauljensenia</taxon>
    </lineage>
</organism>
<dbReference type="KEGG" id="phon:BH719_01530"/>
<dbReference type="Proteomes" id="UP000095214">
    <property type="component" value="Chromosome"/>
</dbReference>
<sequence>MKIAWNEITYQPKKFVLIEILIALLMFMVVFLSGLTNGLGRSVSAQIDNFGPLNYILSKDSDKNIPFSSITPEDTEEIEKIDGIAYSGLFIQRATIAQTEGSSTLDITYFAIENNGQEILTPKTSGTGARISDLKENEVILDSSFQDEGIQLGDEVIDKASKQKLTVIAFAQDAKYGYSEIGFVNSETYTGMRRKADPNFQWRAQTLVTPDSVTSSDLTGDLVVADREQIIDNIPGYKAQNLTLRMITWVLLIASSAILGVFFYILTLQKLKQFGVLKAIGMPMSRITYIQLSQLTIVSLIGVAIGLGLAALVNPLLPPTVPAFITPQDNIAISASFILTSLLCGALSLLKIKKVDPIEVIGGNGE</sequence>
<evidence type="ECO:0000256" key="1">
    <source>
        <dbReference type="ARBA" id="ARBA00004651"/>
    </source>
</evidence>
<evidence type="ECO:0000313" key="12">
    <source>
        <dbReference type="Proteomes" id="UP000095214"/>
    </source>
</evidence>
<dbReference type="RefSeq" id="WP_009400150.1">
    <property type="nucleotide sequence ID" value="NZ_CP017298.1"/>
</dbReference>
<dbReference type="STRING" id="178339.BH719_01530"/>
<dbReference type="InterPro" id="IPR051125">
    <property type="entry name" value="ABC-4/HrtB_transporter"/>
</dbReference>
<gene>
    <name evidence="11" type="ORF">BH719_01530</name>
</gene>
<evidence type="ECO:0000256" key="3">
    <source>
        <dbReference type="ARBA" id="ARBA00022475"/>
    </source>
</evidence>
<dbReference type="EMBL" id="CP017298">
    <property type="protein sequence ID" value="AOS46724.1"/>
    <property type="molecule type" value="Genomic_DNA"/>
</dbReference>
<name>A0A1D8B0U4_9ACTO</name>
<keyword evidence="3" id="KW-1003">Cell membrane</keyword>
<proteinExistence type="inferred from homology"/>
<dbReference type="PANTHER" id="PTHR43738">
    <property type="entry name" value="ABC TRANSPORTER, MEMBRANE PROTEIN"/>
    <property type="match status" value="1"/>
</dbReference>
<dbReference type="InterPro" id="IPR003838">
    <property type="entry name" value="ABC3_permease_C"/>
</dbReference>
<dbReference type="GO" id="GO:0005886">
    <property type="term" value="C:plasma membrane"/>
    <property type="evidence" value="ECO:0007669"/>
    <property type="project" value="UniProtKB-SubCell"/>
</dbReference>